<evidence type="ECO:0000256" key="6">
    <source>
        <dbReference type="ARBA" id="ARBA00022832"/>
    </source>
</evidence>
<keyword evidence="6" id="KW-0276">Fatty acid metabolism</keyword>
<dbReference type="GO" id="GO:0006633">
    <property type="term" value="P:fatty acid biosynthetic process"/>
    <property type="evidence" value="ECO:0007669"/>
    <property type="project" value="UniProtKB-KW"/>
</dbReference>
<evidence type="ECO:0000256" key="7">
    <source>
        <dbReference type="ARBA" id="ARBA00023002"/>
    </source>
</evidence>
<dbReference type="GO" id="GO:0045300">
    <property type="term" value="F:stearoyl-[ACP] desaturase activity"/>
    <property type="evidence" value="ECO:0007669"/>
    <property type="project" value="InterPro"/>
</dbReference>
<gene>
    <name evidence="11" type="ORF">DC3_55400</name>
</gene>
<sequence>MADIHPPDTLSTVPPTPAGLLSNREKDTLIERAFTGLYRWYTARSQETRNWNADLSFDWRSLRADLPEDVITVIQGFFAVEQYAPDYTSELLNLVRASHGRSHFQMRWGSEEEKHADAWENAVLFSRQRTPEWIREYKERLKSKQWELPFPDAIHNLVYTVFQERATQLNYLNLMKIAQGKSDKPHLQGVEDPILAQVAQTIAIDEAAHYNFFLEGVRLYLYYYPQKTLEAIKNVIGQFSMPAQQLVPDWDHFFETVYKAGIYGPRDFSRDVMQVAFRNLGIESRKKLEEGIKKTREVPDFEGEQARTTIIWDTFDYGAIEGDVKRLHVKIQDYEKKIGLDELDPTEFVENPEVPRAKPGE</sequence>
<dbReference type="OrthoDB" id="9810404at2"/>
<dbReference type="RefSeq" id="WP_146891387.1">
    <property type="nucleotide sequence ID" value="NZ_BJXB01000047.1"/>
</dbReference>
<dbReference type="EMBL" id="BJXB01000047">
    <property type="protein sequence ID" value="GEM49905.1"/>
    <property type="molecule type" value="Genomic_DNA"/>
</dbReference>
<proteinExistence type="inferred from homology"/>
<evidence type="ECO:0008006" key="13">
    <source>
        <dbReference type="Google" id="ProtNLM"/>
    </source>
</evidence>
<organism evidence="11 12">
    <name type="scientific">Deinococcus cellulosilyticus (strain DSM 18568 / NBRC 106333 / KACC 11606 / 5516J-15)</name>
    <dbReference type="NCBI Taxonomy" id="1223518"/>
    <lineage>
        <taxon>Bacteria</taxon>
        <taxon>Thermotogati</taxon>
        <taxon>Deinococcota</taxon>
        <taxon>Deinococci</taxon>
        <taxon>Deinococcales</taxon>
        <taxon>Deinococcaceae</taxon>
        <taxon>Deinococcus</taxon>
    </lineage>
</organism>
<keyword evidence="7" id="KW-0560">Oxidoreductase</keyword>
<keyword evidence="4" id="KW-0444">Lipid biosynthesis</keyword>
<keyword evidence="10" id="KW-0275">Fatty acid biosynthesis</keyword>
<dbReference type="PANTHER" id="PTHR31155:SF9">
    <property type="entry name" value="STEAROYL-[ACYL-CARRIER-PROTEIN] 9-DESATURASE 7, CHLOROPLASTIC"/>
    <property type="match status" value="1"/>
</dbReference>
<dbReference type="InterPro" id="IPR005067">
    <property type="entry name" value="Fatty_acid_desaturase-2"/>
</dbReference>
<keyword evidence="9" id="KW-0443">Lipid metabolism</keyword>
<evidence type="ECO:0000256" key="4">
    <source>
        <dbReference type="ARBA" id="ARBA00022516"/>
    </source>
</evidence>
<evidence type="ECO:0000313" key="11">
    <source>
        <dbReference type="EMBL" id="GEM49905.1"/>
    </source>
</evidence>
<comment type="subunit">
    <text evidence="3">Homodimer.</text>
</comment>
<dbReference type="AlphaFoldDB" id="A0A511NAQ1"/>
<keyword evidence="5" id="KW-0479">Metal-binding</keyword>
<evidence type="ECO:0000256" key="5">
    <source>
        <dbReference type="ARBA" id="ARBA00022723"/>
    </source>
</evidence>
<dbReference type="InterPro" id="IPR009078">
    <property type="entry name" value="Ferritin-like_SF"/>
</dbReference>
<evidence type="ECO:0000256" key="3">
    <source>
        <dbReference type="ARBA" id="ARBA00011738"/>
    </source>
</evidence>
<dbReference type="PANTHER" id="PTHR31155">
    <property type="entry name" value="ACYL- ACYL-CARRIER-PROTEIN DESATURASE-RELATED"/>
    <property type="match status" value="1"/>
</dbReference>
<evidence type="ECO:0000256" key="9">
    <source>
        <dbReference type="ARBA" id="ARBA00023098"/>
    </source>
</evidence>
<dbReference type="Gene3D" id="1.10.620.20">
    <property type="entry name" value="Ribonucleotide Reductase, subunit A"/>
    <property type="match status" value="1"/>
</dbReference>
<accession>A0A511NAQ1</accession>
<dbReference type="GO" id="GO:0046872">
    <property type="term" value="F:metal ion binding"/>
    <property type="evidence" value="ECO:0007669"/>
    <property type="project" value="UniProtKB-KW"/>
</dbReference>
<dbReference type="SUPFAM" id="SSF47240">
    <property type="entry name" value="Ferritin-like"/>
    <property type="match status" value="1"/>
</dbReference>
<name>A0A511NAQ1_DEIC1</name>
<dbReference type="Pfam" id="PF03405">
    <property type="entry name" value="FA_desaturase_2"/>
    <property type="match status" value="1"/>
</dbReference>
<reference evidence="11 12" key="1">
    <citation type="submission" date="2019-07" db="EMBL/GenBank/DDBJ databases">
        <title>Whole genome shotgun sequence of Deinococcus cellulosilyticus NBRC 106333.</title>
        <authorList>
            <person name="Hosoyama A."/>
            <person name="Uohara A."/>
            <person name="Ohji S."/>
            <person name="Ichikawa N."/>
        </authorList>
    </citation>
    <scope>NUCLEOTIDE SEQUENCE [LARGE SCALE GENOMIC DNA]</scope>
    <source>
        <strain evidence="11 12">NBRC 106333</strain>
    </source>
</reference>
<protein>
    <recommendedName>
        <fullName evidence="13">Fatty acid desaturase</fullName>
    </recommendedName>
</protein>
<keyword evidence="8" id="KW-0408">Iron</keyword>
<evidence type="ECO:0000256" key="1">
    <source>
        <dbReference type="ARBA" id="ARBA00001954"/>
    </source>
</evidence>
<comment type="cofactor">
    <cofactor evidence="1">
        <name>Fe(2+)</name>
        <dbReference type="ChEBI" id="CHEBI:29033"/>
    </cofactor>
</comment>
<evidence type="ECO:0000256" key="10">
    <source>
        <dbReference type="ARBA" id="ARBA00023160"/>
    </source>
</evidence>
<dbReference type="Proteomes" id="UP000321306">
    <property type="component" value="Unassembled WGS sequence"/>
</dbReference>
<dbReference type="InterPro" id="IPR012348">
    <property type="entry name" value="RNR-like"/>
</dbReference>
<evidence type="ECO:0000256" key="2">
    <source>
        <dbReference type="ARBA" id="ARBA00008749"/>
    </source>
</evidence>
<comment type="caution">
    <text evidence="11">The sequence shown here is derived from an EMBL/GenBank/DDBJ whole genome shotgun (WGS) entry which is preliminary data.</text>
</comment>
<keyword evidence="12" id="KW-1185">Reference proteome</keyword>
<evidence type="ECO:0000256" key="8">
    <source>
        <dbReference type="ARBA" id="ARBA00023004"/>
    </source>
</evidence>
<evidence type="ECO:0000313" key="12">
    <source>
        <dbReference type="Proteomes" id="UP000321306"/>
    </source>
</evidence>
<comment type="similarity">
    <text evidence="2">Belongs to the fatty acid desaturase type 2 family.</text>
</comment>